<reference evidence="6 7" key="1">
    <citation type="journal article" date="2023" name="G3 (Bethesda)">
        <title>A haplotype-resolved chromosome-scale genome for Quercus rubra L. provides insights into the genetics of adaptive traits for red oak species.</title>
        <authorList>
            <person name="Kapoor B."/>
            <person name="Jenkins J."/>
            <person name="Schmutz J."/>
            <person name="Zhebentyayeva T."/>
            <person name="Kuelheim C."/>
            <person name="Coggeshall M."/>
            <person name="Heim C."/>
            <person name="Lasky J.R."/>
            <person name="Leites L."/>
            <person name="Islam-Faridi N."/>
            <person name="Romero-Severson J."/>
            <person name="DeLeo V.L."/>
            <person name="Lucas S.M."/>
            <person name="Lazic D."/>
            <person name="Gailing O."/>
            <person name="Carlson J."/>
            <person name="Staton M."/>
        </authorList>
    </citation>
    <scope>NUCLEOTIDE SEQUENCE [LARGE SCALE GENOMIC DNA]</scope>
    <source>
        <strain evidence="6">Pseudo-F2</strain>
    </source>
</reference>
<dbReference type="SUPFAM" id="SSF52540">
    <property type="entry name" value="P-loop containing nucleoside triphosphate hydrolases"/>
    <property type="match status" value="1"/>
</dbReference>
<dbReference type="InterPro" id="IPR042197">
    <property type="entry name" value="Apaf_helical"/>
</dbReference>
<dbReference type="PROSITE" id="PS50104">
    <property type="entry name" value="TIR"/>
    <property type="match status" value="1"/>
</dbReference>
<dbReference type="Proteomes" id="UP001324115">
    <property type="component" value="Unassembled WGS sequence"/>
</dbReference>
<dbReference type="Pfam" id="PF01582">
    <property type="entry name" value="TIR"/>
    <property type="match status" value="1"/>
</dbReference>
<dbReference type="Pfam" id="PF00931">
    <property type="entry name" value="NB-ARC"/>
    <property type="match status" value="1"/>
</dbReference>
<organism evidence="6 7">
    <name type="scientific">Quercus rubra</name>
    <name type="common">Northern red oak</name>
    <name type="synonym">Quercus borealis</name>
    <dbReference type="NCBI Taxonomy" id="3512"/>
    <lineage>
        <taxon>Eukaryota</taxon>
        <taxon>Viridiplantae</taxon>
        <taxon>Streptophyta</taxon>
        <taxon>Embryophyta</taxon>
        <taxon>Tracheophyta</taxon>
        <taxon>Spermatophyta</taxon>
        <taxon>Magnoliopsida</taxon>
        <taxon>eudicotyledons</taxon>
        <taxon>Gunneridae</taxon>
        <taxon>Pentapetalae</taxon>
        <taxon>rosids</taxon>
        <taxon>fabids</taxon>
        <taxon>Fagales</taxon>
        <taxon>Fagaceae</taxon>
        <taxon>Quercus</taxon>
    </lineage>
</organism>
<dbReference type="InterPro" id="IPR000157">
    <property type="entry name" value="TIR_dom"/>
</dbReference>
<dbReference type="Pfam" id="PF23598">
    <property type="entry name" value="LRR_14"/>
    <property type="match status" value="1"/>
</dbReference>
<dbReference type="SUPFAM" id="SSF52058">
    <property type="entry name" value="L domain-like"/>
    <property type="match status" value="1"/>
</dbReference>
<sequence length="923" mass="104486">MASSTREWKYDVFVSFRGEDTRTTFTGHLYAALEQKEISPFRDDEMNRGKRIRPELLKAIEQSRIAVVIFSRDYASSSWCLTELAKIVACMKRTGLVVLPVFHYVDPSDVRNQKGIYGEAFKKHEEPSKDSKKEDVYMWKAALKEVGGITGWDLRNRPEAKVIREIVGVISDELNGKLNRKLNRRFSENFSKHFVGIDSRVEEMLDSYLREGLGGVHFVGICGMGGTGKTTLAQEIYNRISGDFEASTFIANVSEETKYQGLVAIQKQLLSEILKSEIGIWDVYEGTNVIGNRLHDKRVLIVLDDVDEEEQLKALVGKHDWFGLGSRIILTSRDRHLLERCGVNDVYTSKELNDGEALELFSCRVFKEPYPKEGYVELSKDFVNYAKGIPLAITVLASCFIGRSIHEWESALDKLKNYPDPRIFDILQNSFDGLMETQKELFLDIACFFEGENINCIRDILESFGYYPDYNINVLRDKHLITIDEWGAIRMNGLLQFMGQEIVHRESPKRLGQRTRLWYYEDVYYVLMNNIGTAVIEGIVLKPPVHEKVQLCAESFSKMCNLRLLKIQNVLLPNHLYCLSKELRIIEWHGYPSNSMPASFQPNKLVELKMHCSAIIQLWKGIVSLDNLKLIDLSDSQKLIETPDFSGAPNLKHLILQRCTRLYKIHASIGNCRWLIQLDLNGCKCLEILPPEISLESLEVFDLSGCSRLKKFPEIVGNMSCLSKLDLEKTAIKELPVSVQNLTNLTFLSLKDCKNLSSLGVCCSWISLKTFTLSGCSKLKKFPEIVGNMSHLTELYLNETAIEELPSSVEHLIGLTFLSLRNCKNLSSLTDAICTMTSLKTLILSGCSKLDELPENLGNLEGLEVLDVSGTAIKALPSSIVLLKNIRVISLCRCEGLSSKSLNKLLGFLILLVVFNILISGRK</sequence>
<keyword evidence="4" id="KW-0520">NAD</keyword>
<dbReference type="InterPro" id="IPR055414">
    <property type="entry name" value="LRR_R13L4/SHOC2-like"/>
</dbReference>
<dbReference type="Gene3D" id="3.40.50.300">
    <property type="entry name" value="P-loop containing nucleotide triphosphate hydrolases"/>
    <property type="match status" value="1"/>
</dbReference>
<dbReference type="Pfam" id="PF23286">
    <property type="entry name" value="LRR_13"/>
    <property type="match status" value="1"/>
</dbReference>
<dbReference type="InterPro" id="IPR058192">
    <property type="entry name" value="WHD_ROQ1-like"/>
</dbReference>
<dbReference type="InterPro" id="IPR027417">
    <property type="entry name" value="P-loop_NTPase"/>
</dbReference>
<proteinExistence type="predicted"/>
<dbReference type="Gene3D" id="1.10.8.430">
    <property type="entry name" value="Helical domain of apoptotic protease-activating factors"/>
    <property type="match status" value="1"/>
</dbReference>
<keyword evidence="3" id="KW-0611">Plant defense</keyword>
<dbReference type="Gene3D" id="3.80.10.10">
    <property type="entry name" value="Ribonuclease Inhibitor"/>
    <property type="match status" value="2"/>
</dbReference>
<dbReference type="EMBL" id="JAXUIC010000009">
    <property type="protein sequence ID" value="KAK4571897.1"/>
    <property type="molecule type" value="Genomic_DNA"/>
</dbReference>
<dbReference type="SUPFAM" id="SSF52200">
    <property type="entry name" value="Toll/Interleukin receptor TIR domain"/>
    <property type="match status" value="1"/>
</dbReference>
<dbReference type="Gene3D" id="3.40.50.10140">
    <property type="entry name" value="Toll/interleukin-1 receptor homology (TIR) domain"/>
    <property type="match status" value="1"/>
</dbReference>
<dbReference type="SMART" id="SM00255">
    <property type="entry name" value="TIR"/>
    <property type="match status" value="1"/>
</dbReference>
<accession>A0AAN7EHS3</accession>
<keyword evidence="7" id="KW-1185">Reference proteome</keyword>
<feature type="domain" description="TIR" evidence="5">
    <location>
        <begin position="8"/>
        <end position="174"/>
    </location>
</feature>
<dbReference type="PANTHER" id="PTHR11017">
    <property type="entry name" value="LEUCINE-RICH REPEAT-CONTAINING PROTEIN"/>
    <property type="match status" value="1"/>
</dbReference>
<dbReference type="InterPro" id="IPR035897">
    <property type="entry name" value="Toll_tir_struct_dom_sf"/>
</dbReference>
<dbReference type="InterPro" id="IPR044974">
    <property type="entry name" value="Disease_R_plants"/>
</dbReference>
<evidence type="ECO:0000256" key="2">
    <source>
        <dbReference type="ARBA" id="ARBA00022737"/>
    </source>
</evidence>
<dbReference type="SUPFAM" id="SSF46785">
    <property type="entry name" value="Winged helix' DNA-binding domain"/>
    <property type="match status" value="1"/>
</dbReference>
<dbReference type="GO" id="GO:0051707">
    <property type="term" value="P:response to other organism"/>
    <property type="evidence" value="ECO:0007669"/>
    <property type="project" value="UniProtKB-ARBA"/>
</dbReference>
<keyword evidence="2" id="KW-0677">Repeat</keyword>
<keyword evidence="1" id="KW-0433">Leucine-rich repeat</keyword>
<dbReference type="GO" id="GO:0006952">
    <property type="term" value="P:defense response"/>
    <property type="evidence" value="ECO:0007669"/>
    <property type="project" value="UniProtKB-KW"/>
</dbReference>
<protein>
    <recommendedName>
        <fullName evidence="5">TIR domain-containing protein</fullName>
    </recommendedName>
</protein>
<evidence type="ECO:0000256" key="3">
    <source>
        <dbReference type="ARBA" id="ARBA00022821"/>
    </source>
</evidence>
<dbReference type="FunFam" id="3.40.50.10140:FF:000007">
    <property type="entry name" value="Disease resistance protein (TIR-NBS-LRR class)"/>
    <property type="match status" value="1"/>
</dbReference>
<dbReference type="InterPro" id="IPR032675">
    <property type="entry name" value="LRR_dom_sf"/>
</dbReference>
<name>A0AAN7EHS3_QUERU</name>
<evidence type="ECO:0000313" key="6">
    <source>
        <dbReference type="EMBL" id="KAK4571897.1"/>
    </source>
</evidence>
<dbReference type="InterPro" id="IPR002182">
    <property type="entry name" value="NB-ARC"/>
</dbReference>
<dbReference type="PRINTS" id="PR00364">
    <property type="entry name" value="DISEASERSIST"/>
</dbReference>
<evidence type="ECO:0000256" key="4">
    <source>
        <dbReference type="ARBA" id="ARBA00023027"/>
    </source>
</evidence>
<dbReference type="PANTHER" id="PTHR11017:SF559">
    <property type="entry name" value="DISEASE RESISTANCE PROTEIN CHL1"/>
    <property type="match status" value="1"/>
</dbReference>
<dbReference type="AlphaFoldDB" id="A0AAN7EHS3"/>
<dbReference type="InterPro" id="IPR036390">
    <property type="entry name" value="WH_DNA-bd_sf"/>
</dbReference>
<evidence type="ECO:0000259" key="5">
    <source>
        <dbReference type="PROSITE" id="PS50104"/>
    </source>
</evidence>
<comment type="caution">
    <text evidence="6">The sequence shown here is derived from an EMBL/GenBank/DDBJ whole genome shotgun (WGS) entry which is preliminary data.</text>
</comment>
<evidence type="ECO:0000256" key="1">
    <source>
        <dbReference type="ARBA" id="ARBA00022614"/>
    </source>
</evidence>
<dbReference type="Pfam" id="PF23282">
    <property type="entry name" value="WHD_ROQ1"/>
    <property type="match status" value="1"/>
</dbReference>
<dbReference type="GO" id="GO:0007165">
    <property type="term" value="P:signal transduction"/>
    <property type="evidence" value="ECO:0007669"/>
    <property type="project" value="InterPro"/>
</dbReference>
<dbReference type="GO" id="GO:0043531">
    <property type="term" value="F:ADP binding"/>
    <property type="evidence" value="ECO:0007669"/>
    <property type="project" value="InterPro"/>
</dbReference>
<evidence type="ECO:0000313" key="7">
    <source>
        <dbReference type="Proteomes" id="UP001324115"/>
    </source>
</evidence>
<gene>
    <name evidence="6" type="ORF">RGQ29_030340</name>
</gene>
<dbReference type="InterPro" id="IPR058546">
    <property type="entry name" value="RPS4B/Roq1-like_LRR"/>
</dbReference>